<feature type="transmembrane region" description="Helical" evidence="1">
    <location>
        <begin position="239"/>
        <end position="264"/>
    </location>
</feature>
<protein>
    <submittedName>
        <fullName evidence="2">ABC transporter permease</fullName>
    </submittedName>
</protein>
<keyword evidence="1" id="KW-0812">Transmembrane</keyword>
<feature type="transmembrane region" description="Helical" evidence="1">
    <location>
        <begin position="383"/>
        <end position="404"/>
    </location>
</feature>
<comment type="caution">
    <text evidence="2">The sequence shown here is derived from an EMBL/GenBank/DDBJ whole genome shotgun (WGS) entry which is preliminary data.</text>
</comment>
<dbReference type="PANTHER" id="PTHR37305:SF1">
    <property type="entry name" value="MEMBRANE PROTEIN"/>
    <property type="match status" value="1"/>
</dbReference>
<accession>A0A3R6DGK5</accession>
<dbReference type="RefSeq" id="WP_118583611.1">
    <property type="nucleotide sequence ID" value="NZ_CABJFX010000045.1"/>
</dbReference>
<dbReference type="Proteomes" id="UP000283492">
    <property type="component" value="Unassembled WGS sequence"/>
</dbReference>
<dbReference type="EMBL" id="QSFX01000045">
    <property type="protein sequence ID" value="RHA83056.1"/>
    <property type="molecule type" value="Genomic_DNA"/>
</dbReference>
<dbReference type="AlphaFoldDB" id="A0A3R6DGK5"/>
<proteinExistence type="predicted"/>
<dbReference type="Pfam" id="PF12679">
    <property type="entry name" value="ABC2_membrane_2"/>
    <property type="match status" value="1"/>
</dbReference>
<organism evidence="2 3">
    <name type="scientific">Roseburia inulinivorans</name>
    <dbReference type="NCBI Taxonomy" id="360807"/>
    <lineage>
        <taxon>Bacteria</taxon>
        <taxon>Bacillati</taxon>
        <taxon>Bacillota</taxon>
        <taxon>Clostridia</taxon>
        <taxon>Lachnospirales</taxon>
        <taxon>Lachnospiraceae</taxon>
        <taxon>Roseburia</taxon>
    </lineage>
</organism>
<evidence type="ECO:0000256" key="1">
    <source>
        <dbReference type="SAM" id="Phobius"/>
    </source>
</evidence>
<evidence type="ECO:0000313" key="3">
    <source>
        <dbReference type="Proteomes" id="UP000283492"/>
    </source>
</evidence>
<dbReference type="GO" id="GO:0005886">
    <property type="term" value="C:plasma membrane"/>
    <property type="evidence" value="ECO:0007669"/>
    <property type="project" value="UniProtKB-SubCell"/>
</dbReference>
<sequence length="413" mass="45928">MRLFRLELKRILKSRRTLILLAIALLLSVAMAYLPISFEGINRPNEDGTVTELDGLAAIKYKKDFYETSAGEVTPDRIKSALETYQNCVREYGPVEEEGFPLTLYIEKILPIRPLLKGLSEAFADPLTGIGADLMDINPDDIDQAYYEKCAEHLQDVMRNEQGKYETAQQKALEKYSGVYKPFYLHSGISKDAFDYIEFYILFLAILCVAIAAPTFAGEYQTGGDSILRTTKHGRTRLAVTKILAAFTLFIVTFIVGVTVHILILNAAFGTDCLRTSFQMLYSIINLPNINLGQLQIILAAVGLLSVLATISCTLFLSAKCKDTLTVLLISIVVLLLPLFAYVAMGATWFSTILPSAGIGMQNNFLSQLANFNYLHIGGMSFWTPYVILISAGIELFVFTFLAIHSYCRHQVA</sequence>
<evidence type="ECO:0000313" key="2">
    <source>
        <dbReference type="EMBL" id="RHA83056.1"/>
    </source>
</evidence>
<feature type="transmembrane region" description="Helical" evidence="1">
    <location>
        <begin position="297"/>
        <end position="318"/>
    </location>
</feature>
<dbReference type="PANTHER" id="PTHR37305">
    <property type="entry name" value="INTEGRAL MEMBRANE PROTEIN-RELATED"/>
    <property type="match status" value="1"/>
</dbReference>
<dbReference type="GO" id="GO:0140359">
    <property type="term" value="F:ABC-type transporter activity"/>
    <property type="evidence" value="ECO:0007669"/>
    <property type="project" value="InterPro"/>
</dbReference>
<feature type="transmembrane region" description="Helical" evidence="1">
    <location>
        <begin position="199"/>
        <end position="218"/>
    </location>
</feature>
<gene>
    <name evidence="2" type="ORF">DW914_17265</name>
</gene>
<keyword evidence="1" id="KW-1133">Transmembrane helix</keyword>
<name>A0A3R6DGK5_9FIRM</name>
<keyword evidence="1" id="KW-0472">Membrane</keyword>
<feature type="transmembrane region" description="Helical" evidence="1">
    <location>
        <begin position="325"/>
        <end position="345"/>
    </location>
</feature>
<reference evidence="2 3" key="1">
    <citation type="submission" date="2018-08" db="EMBL/GenBank/DDBJ databases">
        <title>A genome reference for cultivated species of the human gut microbiota.</title>
        <authorList>
            <person name="Zou Y."/>
            <person name="Xue W."/>
            <person name="Luo G."/>
        </authorList>
    </citation>
    <scope>NUCLEOTIDE SEQUENCE [LARGE SCALE GENOMIC DNA]</scope>
    <source>
        <strain evidence="2 3">AM42-1AC</strain>
    </source>
</reference>